<dbReference type="AlphaFoldDB" id="A0A3B0SVF9"/>
<protein>
    <submittedName>
        <fullName evidence="1">Uncharacterized protein</fullName>
    </submittedName>
</protein>
<dbReference type="EMBL" id="UOEK01000309">
    <property type="protein sequence ID" value="VAW05077.1"/>
    <property type="molecule type" value="Genomic_DNA"/>
</dbReference>
<organism evidence="1">
    <name type="scientific">hydrothermal vent metagenome</name>
    <dbReference type="NCBI Taxonomy" id="652676"/>
    <lineage>
        <taxon>unclassified sequences</taxon>
        <taxon>metagenomes</taxon>
        <taxon>ecological metagenomes</taxon>
    </lineage>
</organism>
<name>A0A3B0SVF9_9ZZZZ</name>
<dbReference type="PROSITE" id="PS51257">
    <property type="entry name" value="PROKAR_LIPOPROTEIN"/>
    <property type="match status" value="1"/>
</dbReference>
<accession>A0A3B0SVF9</accession>
<reference evidence="1" key="1">
    <citation type="submission" date="2018-06" db="EMBL/GenBank/DDBJ databases">
        <authorList>
            <person name="Zhirakovskaya E."/>
        </authorList>
    </citation>
    <scope>NUCLEOTIDE SEQUENCE</scope>
</reference>
<proteinExistence type="predicted"/>
<sequence length="317" mass="32087">MGVTQRMAMVAVAAVLVTSSCATGGAEFGAAGLSQSGMAPPRGVVGERAVAPGVPESSVPVVDVVSQPLVFPSDGVTTMARGLGGGSYASGIPITAIAGSADVGLWVTVVDIQPTILNTLSGEWDPPAGLSPSDLHDRWGSLAPYTVVSMRVDEVLGVRPTFPEIKVGDVIEVWFAGGSKMVTVSKAQALAIGLEGDVDPAAEDKAAAEGSVAEPAEVTGDLIRTIQMAHSLYFEEGDSLVFFGRAAERVFNTPVVSAGPVLWSLISTGAGVFVSSPSGRVTDAGTGVDVDKDVLLDIARSLGEATGPSQPVSVGQG</sequence>
<gene>
    <name evidence="1" type="ORF">MNBD_ACTINO02-1404</name>
</gene>
<evidence type="ECO:0000313" key="1">
    <source>
        <dbReference type="EMBL" id="VAW05077.1"/>
    </source>
</evidence>